<dbReference type="HOGENOM" id="CLU_058852_0_0_1"/>
<dbReference type="RefSeq" id="XP_008714637.1">
    <property type="nucleotide sequence ID" value="XM_008716415.1"/>
</dbReference>
<evidence type="ECO:0000313" key="2">
    <source>
        <dbReference type="EMBL" id="ETN42901.1"/>
    </source>
</evidence>
<protein>
    <submittedName>
        <fullName evidence="2">Uncharacterized protein</fullName>
    </submittedName>
</protein>
<dbReference type="eggNOG" id="ENOG502STXT">
    <property type="taxonomic scope" value="Eukaryota"/>
</dbReference>
<dbReference type="Proteomes" id="UP000030752">
    <property type="component" value="Unassembled WGS sequence"/>
</dbReference>
<evidence type="ECO:0000313" key="3">
    <source>
        <dbReference type="Proteomes" id="UP000030752"/>
    </source>
</evidence>
<dbReference type="OrthoDB" id="4156665at2759"/>
<reference evidence="2 3" key="1">
    <citation type="submission" date="2013-03" db="EMBL/GenBank/DDBJ databases">
        <title>The Genome Sequence of Phialophora europaea CBS 101466.</title>
        <authorList>
            <consortium name="The Broad Institute Genomics Platform"/>
            <person name="Cuomo C."/>
            <person name="de Hoog S."/>
            <person name="Gorbushina A."/>
            <person name="Walker B."/>
            <person name="Young S.K."/>
            <person name="Zeng Q."/>
            <person name="Gargeya S."/>
            <person name="Fitzgerald M."/>
            <person name="Haas B."/>
            <person name="Abouelleil A."/>
            <person name="Allen A.W."/>
            <person name="Alvarado L."/>
            <person name="Arachchi H.M."/>
            <person name="Berlin A.M."/>
            <person name="Chapman S.B."/>
            <person name="Gainer-Dewar J."/>
            <person name="Goldberg J."/>
            <person name="Griggs A."/>
            <person name="Gujja S."/>
            <person name="Hansen M."/>
            <person name="Howarth C."/>
            <person name="Imamovic A."/>
            <person name="Ireland A."/>
            <person name="Larimer J."/>
            <person name="McCowan C."/>
            <person name="Murphy C."/>
            <person name="Pearson M."/>
            <person name="Poon T.W."/>
            <person name="Priest M."/>
            <person name="Roberts A."/>
            <person name="Saif S."/>
            <person name="Shea T."/>
            <person name="Sisk P."/>
            <person name="Sykes S."/>
            <person name="Wortman J."/>
            <person name="Nusbaum C."/>
            <person name="Birren B."/>
        </authorList>
    </citation>
    <scope>NUCLEOTIDE SEQUENCE [LARGE SCALE GENOMIC DNA]</scope>
    <source>
        <strain evidence="2 3">CBS 101466</strain>
    </source>
</reference>
<proteinExistence type="predicted"/>
<keyword evidence="3" id="KW-1185">Reference proteome</keyword>
<dbReference type="EMBL" id="KB822718">
    <property type="protein sequence ID" value="ETN42901.1"/>
    <property type="molecule type" value="Genomic_DNA"/>
</dbReference>
<accession>W2S2I0</accession>
<gene>
    <name evidence="2" type="ORF">HMPREF1541_02059</name>
</gene>
<feature type="region of interest" description="Disordered" evidence="1">
    <location>
        <begin position="66"/>
        <end position="110"/>
    </location>
</feature>
<dbReference type="GeneID" id="19969398"/>
<feature type="compositionally biased region" description="Low complexity" evidence="1">
    <location>
        <begin position="80"/>
        <end position="95"/>
    </location>
</feature>
<organism evidence="2 3">
    <name type="scientific">Cyphellophora europaea (strain CBS 101466)</name>
    <name type="common">Phialophora europaea</name>
    <dbReference type="NCBI Taxonomy" id="1220924"/>
    <lineage>
        <taxon>Eukaryota</taxon>
        <taxon>Fungi</taxon>
        <taxon>Dikarya</taxon>
        <taxon>Ascomycota</taxon>
        <taxon>Pezizomycotina</taxon>
        <taxon>Eurotiomycetes</taxon>
        <taxon>Chaetothyriomycetidae</taxon>
        <taxon>Chaetothyriales</taxon>
        <taxon>Cyphellophoraceae</taxon>
        <taxon>Cyphellophora</taxon>
    </lineage>
</organism>
<dbReference type="VEuPathDB" id="FungiDB:HMPREF1541_02059"/>
<dbReference type="AlphaFoldDB" id="W2S2I0"/>
<dbReference type="InParanoid" id="W2S2I0"/>
<evidence type="ECO:0000256" key="1">
    <source>
        <dbReference type="SAM" id="MobiDB-lite"/>
    </source>
</evidence>
<sequence length="291" mass="32720">MAMRSPIIERVLSLPLRVNSTARTPYAEASSAVSSNLVNPSERLDEDMSITSPCSAYLPTQPFTTVIQTSVPPPRRSLSHSRTSSSSTIQEPSRTPIRKAKRSHSPPPRYHMVLRPSLASTLNNATPSRPDHYPFASAALRTAYHSVITHLSTTLVPLISVSTGLPHPEFPRSLLQYHLLTHAQLDSLARWYHQTEPATAESWQYPAIIPPFTSAALSMALGDGANSSAFDNVSLETKRRRWGRFIGLRGCESPTEEGEDVLERMERDWWRARERAREEEIAREKGWRGRW</sequence>
<name>W2S2I0_CYPE1</name>